<reference evidence="3" key="1">
    <citation type="submission" date="2021-02" db="EMBL/GenBank/DDBJ databases">
        <authorList>
            <person name="Dougan E. K."/>
            <person name="Rhodes N."/>
            <person name="Thang M."/>
            <person name="Chan C."/>
        </authorList>
    </citation>
    <scope>NUCLEOTIDE SEQUENCE</scope>
</reference>
<feature type="non-terminal residue" evidence="3">
    <location>
        <position position="749"/>
    </location>
</feature>
<organism evidence="3 4">
    <name type="scientific">Polarella glacialis</name>
    <name type="common">Dinoflagellate</name>
    <dbReference type="NCBI Taxonomy" id="89957"/>
    <lineage>
        <taxon>Eukaryota</taxon>
        <taxon>Sar</taxon>
        <taxon>Alveolata</taxon>
        <taxon>Dinophyceae</taxon>
        <taxon>Suessiales</taxon>
        <taxon>Suessiaceae</taxon>
        <taxon>Polarella</taxon>
    </lineage>
</organism>
<feature type="region of interest" description="Disordered" evidence="1">
    <location>
        <begin position="716"/>
        <end position="749"/>
    </location>
</feature>
<dbReference type="PANTHER" id="PTHR45982:SF1">
    <property type="entry name" value="REGULATOR OF CHROMOSOME CONDENSATION"/>
    <property type="match status" value="1"/>
</dbReference>
<dbReference type="InterPro" id="IPR009091">
    <property type="entry name" value="RCC1/BLIP-II"/>
</dbReference>
<gene>
    <name evidence="3" type="ORF">PGLA1383_LOCUS42247</name>
</gene>
<dbReference type="Gene3D" id="2.130.10.30">
    <property type="entry name" value="Regulator of chromosome condensation 1/beta-lactamase-inhibitor protein II"/>
    <property type="match status" value="2"/>
</dbReference>
<evidence type="ECO:0000256" key="2">
    <source>
        <dbReference type="SAM" id="Phobius"/>
    </source>
</evidence>
<accession>A0A813GFY6</accession>
<sequence length="749" mass="75219">GSWEITPITPLAALDLRFGSSSFIYSQRQAFAAIKADGSVVTWGGGAYRGSAGRGGESLASAPLLTKGVVKVCGISKAFAAITEDGSVVTWGDAGWGGDSSAVAPFLTEGVVQVSRSSKAFAAITMDGSVVAWGSAACGGDSSAVAPFLTEGVVQVCGGSKAFVAVKKDGSVVTWGSAACGGDSSAVAPLLTEGVAHVCANHIAFVAIKADGSVVTWGDADWGGRGGDSSAAAPLLTEGVAQVCGSRKAFAAIKADSSVATWGSAACGGDSSAVAPLLTECVVQVCGSSKAFAAIKADGSVVTWGDAGCGGDSSAVAPLLTEGVVQVCGSCKAFAAITMDGSVVAWGSADWGGDSSAVAPLLTEGVVQVCGSSKAFAAIKADRSVVTWGSAACGGDSSAVAPLLRDGVVQVCASLFAFAAIKVDGSVVTWGNAHSGGDSSAVAPLLTVTVDAVTTIDTCRSSPPRLGESDVYLQLPGKCAFLKDAVLRFDAGVFPGTRQFQIPEETSKSSQKTKDGAHGKCAGAVDAEDFFMQVCVLAAAPLRTIQGANAAGLDLVDTADSLQRAGYCVWNHGSNAQLELSVCAGHDGRWKLADVHDFARVCGSAGASPSPPPASGLGVCQHGHHGPPCKADSDCRAPSGCVRCANSGFCTDGSPDADAILGFTAPEVQLIGDSASQRLRTQGAKTYFLQVLFFVLAGMGLTALILLIPGSSSVLSKGAKDKEAPDGPLTVPWLEPSSREHETADSRPL</sequence>
<protein>
    <submittedName>
        <fullName evidence="3">Uncharacterized protein</fullName>
    </submittedName>
</protein>
<keyword evidence="2" id="KW-0472">Membrane</keyword>
<evidence type="ECO:0000313" key="4">
    <source>
        <dbReference type="Proteomes" id="UP000654075"/>
    </source>
</evidence>
<evidence type="ECO:0000256" key="1">
    <source>
        <dbReference type="SAM" id="MobiDB-lite"/>
    </source>
</evidence>
<keyword evidence="4" id="KW-1185">Reference proteome</keyword>
<keyword evidence="2" id="KW-0812">Transmembrane</keyword>
<feature type="compositionally biased region" description="Basic and acidic residues" evidence="1">
    <location>
        <begin position="737"/>
        <end position="749"/>
    </location>
</feature>
<dbReference type="InterPro" id="IPR051553">
    <property type="entry name" value="Ran_GTPase-activating"/>
</dbReference>
<dbReference type="PANTHER" id="PTHR45982">
    <property type="entry name" value="REGULATOR OF CHROMOSOME CONDENSATION"/>
    <property type="match status" value="1"/>
</dbReference>
<feature type="transmembrane region" description="Helical" evidence="2">
    <location>
        <begin position="687"/>
        <end position="708"/>
    </location>
</feature>
<keyword evidence="2" id="KW-1133">Transmembrane helix</keyword>
<name>A0A813GFY6_POLGL</name>
<proteinExistence type="predicted"/>
<dbReference type="OrthoDB" id="5370059at2759"/>
<comment type="caution">
    <text evidence="3">The sequence shown here is derived from an EMBL/GenBank/DDBJ whole genome shotgun (WGS) entry which is preliminary data.</text>
</comment>
<dbReference type="AlphaFoldDB" id="A0A813GFY6"/>
<dbReference type="SUPFAM" id="SSF50985">
    <property type="entry name" value="RCC1/BLIP-II"/>
    <property type="match status" value="1"/>
</dbReference>
<dbReference type="Proteomes" id="UP000654075">
    <property type="component" value="Unassembled WGS sequence"/>
</dbReference>
<evidence type="ECO:0000313" key="3">
    <source>
        <dbReference type="EMBL" id="CAE8625218.1"/>
    </source>
</evidence>
<dbReference type="EMBL" id="CAJNNV010028614">
    <property type="protein sequence ID" value="CAE8625218.1"/>
    <property type="molecule type" value="Genomic_DNA"/>
</dbReference>